<proteinExistence type="predicted"/>
<sequence>MDELLHQLYHDPKTGYVGAQALYQKAKELNPKITMKIVKVGMISRLIFNDFRSKRSISMLSRLHHVVQTHGRWISHS</sequence>
<name>A0A9W6XDC0_9STRA</name>
<accession>A0A9W6XDC0</accession>
<evidence type="ECO:0000313" key="2">
    <source>
        <dbReference type="Proteomes" id="UP001165083"/>
    </source>
</evidence>
<reference evidence="1" key="1">
    <citation type="submission" date="2023-04" db="EMBL/GenBank/DDBJ databases">
        <title>Phytophthora lilii NBRC 32176.</title>
        <authorList>
            <person name="Ichikawa N."/>
            <person name="Sato H."/>
            <person name="Tonouchi N."/>
        </authorList>
    </citation>
    <scope>NUCLEOTIDE SEQUENCE</scope>
    <source>
        <strain evidence="1">NBRC 32176</strain>
    </source>
</reference>
<dbReference type="AlphaFoldDB" id="A0A9W6XDC0"/>
<organism evidence="1 2">
    <name type="scientific">Phytophthora lilii</name>
    <dbReference type="NCBI Taxonomy" id="2077276"/>
    <lineage>
        <taxon>Eukaryota</taxon>
        <taxon>Sar</taxon>
        <taxon>Stramenopiles</taxon>
        <taxon>Oomycota</taxon>
        <taxon>Peronosporomycetes</taxon>
        <taxon>Peronosporales</taxon>
        <taxon>Peronosporaceae</taxon>
        <taxon>Phytophthora</taxon>
    </lineage>
</organism>
<evidence type="ECO:0000313" key="1">
    <source>
        <dbReference type="EMBL" id="GMF36643.1"/>
    </source>
</evidence>
<dbReference type="EMBL" id="BSXW01001421">
    <property type="protein sequence ID" value="GMF36643.1"/>
    <property type="molecule type" value="Genomic_DNA"/>
</dbReference>
<protein>
    <submittedName>
        <fullName evidence="1">Unnamed protein product</fullName>
    </submittedName>
</protein>
<dbReference type="OrthoDB" id="6621683at2759"/>
<gene>
    <name evidence="1" type="ORF">Plil01_001549400</name>
</gene>
<dbReference type="Proteomes" id="UP001165083">
    <property type="component" value="Unassembled WGS sequence"/>
</dbReference>
<keyword evidence="2" id="KW-1185">Reference proteome</keyword>
<comment type="caution">
    <text evidence="1">The sequence shown here is derived from an EMBL/GenBank/DDBJ whole genome shotgun (WGS) entry which is preliminary data.</text>
</comment>